<dbReference type="AlphaFoldDB" id="A0A9X1ILQ7"/>
<dbReference type="Pfam" id="PF00258">
    <property type="entry name" value="Flavodoxin_1"/>
    <property type="match status" value="1"/>
</dbReference>
<keyword evidence="9" id="KW-1185">Reference proteome</keyword>
<accession>A0A9X1ILQ7</accession>
<dbReference type="PROSITE" id="PS50902">
    <property type="entry name" value="FLAVODOXIN_LIKE"/>
    <property type="match status" value="1"/>
</dbReference>
<comment type="caution">
    <text evidence="8">The sequence shown here is derived from an EMBL/GenBank/DDBJ whole genome shotgun (WGS) entry which is preliminary data.</text>
</comment>
<dbReference type="InterPro" id="IPR039261">
    <property type="entry name" value="FNR_nucleotide-bd"/>
</dbReference>
<keyword evidence="5" id="KW-1133">Transmembrane helix</keyword>
<evidence type="ECO:0000256" key="4">
    <source>
        <dbReference type="ARBA" id="ARBA00023797"/>
    </source>
</evidence>
<dbReference type="InterPro" id="IPR008254">
    <property type="entry name" value="Flavodoxin/NO_synth"/>
</dbReference>
<keyword evidence="5" id="KW-0472">Membrane</keyword>
<dbReference type="SUPFAM" id="SSF52218">
    <property type="entry name" value="Flavoproteins"/>
    <property type="match status" value="1"/>
</dbReference>
<gene>
    <name evidence="8" type="ORF">LG368_04075</name>
</gene>
<dbReference type="InterPro" id="IPR017927">
    <property type="entry name" value="FAD-bd_FR_type"/>
</dbReference>
<feature type="transmembrane region" description="Helical" evidence="5">
    <location>
        <begin position="12"/>
        <end position="32"/>
    </location>
</feature>
<dbReference type="GO" id="GO:0003958">
    <property type="term" value="F:NADPH-hemoprotein reductase activity"/>
    <property type="evidence" value="ECO:0007669"/>
    <property type="project" value="UniProtKB-EC"/>
</dbReference>
<dbReference type="InterPro" id="IPR029039">
    <property type="entry name" value="Flavoprotein-like_sf"/>
</dbReference>
<keyword evidence="2" id="KW-0288">FMN</keyword>
<name>A0A9X1ILQ7_9GAMM</name>
<dbReference type="SUPFAM" id="SSF52343">
    <property type="entry name" value="Ferredoxin reductase-like, C-terminal NADP-linked domain"/>
    <property type="match status" value="1"/>
</dbReference>
<keyword evidence="5" id="KW-0812">Transmembrane</keyword>
<feature type="domain" description="FAD-binding FR-type" evidence="7">
    <location>
        <begin position="271"/>
        <end position="431"/>
    </location>
</feature>
<dbReference type="InterPro" id="IPR001094">
    <property type="entry name" value="Flavdoxin-like"/>
</dbReference>
<evidence type="ECO:0000256" key="1">
    <source>
        <dbReference type="ARBA" id="ARBA00022630"/>
    </source>
</evidence>
<dbReference type="Proteomes" id="UP001139095">
    <property type="component" value="Unassembled WGS sequence"/>
</dbReference>
<dbReference type="Gene3D" id="2.40.30.10">
    <property type="entry name" value="Translation factors"/>
    <property type="match status" value="1"/>
</dbReference>
<keyword evidence="1" id="KW-0285">Flavoprotein</keyword>
<evidence type="ECO:0000256" key="3">
    <source>
        <dbReference type="ARBA" id="ARBA00022982"/>
    </source>
</evidence>
<sequence length="564" mass="63573">MLPMLVKPLLYFLWAMGVFALLYGMGLLLLGYPDVTLSTESWVMENGMSLGAYTLHCSEEVGCFVLHQNTLLHRFSTLDIFLFKILSVLAVSVLVLAFLIGGVWIASIRLQKTRNTPRTTLITYASQTGSARQLAEQLYRMAHTLLDVRCISTLSIEQIHQYQRVFFVVSTCGEGAPPDSAQALLRELKELKDSKGQPKADAPMFAVLALGDRSYPRFCAFGHQLSSLMEKRGFNSLLPVHEVDKMNKHSIECWWQQVGALVGASADPLEIAMTTLTVQDNQQVNAPREDRAAHVLHFRGEHMEYSAGDLLAVYPEISPLECRKRILENGWHETDNVLLEGQSTTLLDALLTLDWSDETAPTPQALVDRLSPIHERLYSIASHQESTLSLLVRQHCRADGSLGNGSGYLCRLAKGDTIQAQLRVHESFRLHQDVPLIMIAAGTGVAPFRGFLQQKQQWQSQCEHWLIFGEQYAQYDDYFGEDFERFQAEGLLTHIDKAWSRSHQCYVQDILYQQSERLQEWVNQKGAQIYVCGSRLGFGEQVIKVLEAQFDADVLGACLHCDLY</sequence>
<dbReference type="PANTHER" id="PTHR19384">
    <property type="entry name" value="NITRIC OXIDE SYNTHASE-RELATED"/>
    <property type="match status" value="1"/>
</dbReference>
<dbReference type="Gene3D" id="3.40.50.360">
    <property type="match status" value="1"/>
</dbReference>
<dbReference type="EMBL" id="JAJATW010000003">
    <property type="protein sequence ID" value="MCB5161074.1"/>
    <property type="molecule type" value="Genomic_DNA"/>
</dbReference>
<evidence type="ECO:0000313" key="9">
    <source>
        <dbReference type="Proteomes" id="UP001139095"/>
    </source>
</evidence>
<dbReference type="PANTHER" id="PTHR19384:SF17">
    <property type="entry name" value="NADPH--CYTOCHROME P450 REDUCTASE"/>
    <property type="match status" value="1"/>
</dbReference>
<dbReference type="GO" id="GO:0050660">
    <property type="term" value="F:flavin adenine dinucleotide binding"/>
    <property type="evidence" value="ECO:0007669"/>
    <property type="project" value="TreeGrafter"/>
</dbReference>
<dbReference type="RefSeq" id="WP_226753467.1">
    <property type="nucleotide sequence ID" value="NZ_JAJATW010000003.1"/>
</dbReference>
<dbReference type="PROSITE" id="PS51384">
    <property type="entry name" value="FAD_FR"/>
    <property type="match status" value="1"/>
</dbReference>
<dbReference type="GO" id="GO:0005829">
    <property type="term" value="C:cytosol"/>
    <property type="evidence" value="ECO:0007669"/>
    <property type="project" value="TreeGrafter"/>
</dbReference>
<evidence type="ECO:0000256" key="2">
    <source>
        <dbReference type="ARBA" id="ARBA00022643"/>
    </source>
</evidence>
<dbReference type="Pfam" id="PF00175">
    <property type="entry name" value="NAD_binding_1"/>
    <property type="match status" value="1"/>
</dbReference>
<feature type="domain" description="Flavodoxin-like" evidence="6">
    <location>
        <begin position="120"/>
        <end position="259"/>
    </location>
</feature>
<dbReference type="InterPro" id="IPR017938">
    <property type="entry name" value="Riboflavin_synthase-like_b-brl"/>
</dbReference>
<evidence type="ECO:0000259" key="7">
    <source>
        <dbReference type="PROSITE" id="PS51384"/>
    </source>
</evidence>
<proteinExistence type="predicted"/>
<dbReference type="EC" id="1.6.2.4" evidence="4"/>
<dbReference type="PRINTS" id="PR00369">
    <property type="entry name" value="FLAVODOXIN"/>
</dbReference>
<dbReference type="Gene3D" id="3.40.50.80">
    <property type="entry name" value="Nucleotide-binding domain of ferredoxin-NADP reductase (FNR) module"/>
    <property type="match status" value="1"/>
</dbReference>
<dbReference type="SUPFAM" id="SSF63380">
    <property type="entry name" value="Riboflavin synthase domain-like"/>
    <property type="match status" value="1"/>
</dbReference>
<protein>
    <recommendedName>
        <fullName evidence="4">NADPH--hemoprotein reductase</fullName>
        <ecNumber evidence="4">1.6.2.4</ecNumber>
    </recommendedName>
</protein>
<feature type="transmembrane region" description="Helical" evidence="5">
    <location>
        <begin position="81"/>
        <end position="106"/>
    </location>
</feature>
<reference evidence="8" key="1">
    <citation type="submission" date="2021-10" db="EMBL/GenBank/DDBJ databases">
        <title>Marinomonas pontica sp. nov., isolated from the Black Sea.</title>
        <authorList>
            <person name="Zhao L.-H."/>
            <person name="Xue J.-H."/>
        </authorList>
    </citation>
    <scope>NUCLEOTIDE SEQUENCE</scope>
    <source>
        <strain evidence="8">E8</strain>
    </source>
</reference>
<dbReference type="InterPro" id="IPR001709">
    <property type="entry name" value="Flavoprot_Pyr_Nucl_cyt_Rdtase"/>
</dbReference>
<keyword evidence="3" id="KW-0249">Electron transport</keyword>
<evidence type="ECO:0000313" key="8">
    <source>
        <dbReference type="EMBL" id="MCB5161074.1"/>
    </source>
</evidence>
<organism evidence="8 9">
    <name type="scientific">Marinomonas algarum</name>
    <dbReference type="NCBI Taxonomy" id="2883105"/>
    <lineage>
        <taxon>Bacteria</taxon>
        <taxon>Pseudomonadati</taxon>
        <taxon>Pseudomonadota</taxon>
        <taxon>Gammaproteobacteria</taxon>
        <taxon>Oceanospirillales</taxon>
        <taxon>Oceanospirillaceae</taxon>
        <taxon>Marinomonas</taxon>
    </lineage>
</organism>
<dbReference type="InterPro" id="IPR001433">
    <property type="entry name" value="OxRdtase_FAD/NAD-bd"/>
</dbReference>
<evidence type="ECO:0000259" key="6">
    <source>
        <dbReference type="PROSITE" id="PS50902"/>
    </source>
</evidence>
<dbReference type="PRINTS" id="PR00371">
    <property type="entry name" value="FPNCR"/>
</dbReference>
<keyword evidence="3" id="KW-0813">Transport</keyword>
<dbReference type="GO" id="GO:0010181">
    <property type="term" value="F:FMN binding"/>
    <property type="evidence" value="ECO:0007669"/>
    <property type="project" value="InterPro"/>
</dbReference>
<evidence type="ECO:0000256" key="5">
    <source>
        <dbReference type="SAM" id="Phobius"/>
    </source>
</evidence>